<dbReference type="Gene3D" id="3.40.50.10140">
    <property type="entry name" value="Toll/interleukin-1 receptor homology (TIR) domain"/>
    <property type="match status" value="1"/>
</dbReference>
<evidence type="ECO:0000256" key="1">
    <source>
        <dbReference type="ARBA" id="ARBA00022737"/>
    </source>
</evidence>
<dbReference type="Pfam" id="PF01582">
    <property type="entry name" value="TIR"/>
    <property type="match status" value="1"/>
</dbReference>
<dbReference type="Pfam" id="PF23282">
    <property type="entry name" value="WHD_ROQ1"/>
    <property type="match status" value="1"/>
</dbReference>
<dbReference type="AlphaFoldDB" id="A0AA86SBH4"/>
<dbReference type="PANTHER" id="PTHR11017:SF398">
    <property type="entry name" value="RESISTANCE PROTEIN (TIR-NBS-LRR CLASS), PUTATIVE-RELATED"/>
    <property type="match status" value="1"/>
</dbReference>
<dbReference type="SUPFAM" id="SSF52058">
    <property type="entry name" value="L domain-like"/>
    <property type="match status" value="1"/>
</dbReference>
<evidence type="ECO:0000313" key="4">
    <source>
        <dbReference type="EMBL" id="CAJ1950817.1"/>
    </source>
</evidence>
<sequence length="392" mass="44639">MQAEAGGEDTKKDPEYIQSNPMGYSYSFRDFDKIKHDVFYCLLLVRAKIDNNNSSYPVTNFVYPNDPPHKVRRVCELQIDAFVDNKLVKGDGLPEALVQAIEGSLISLKKDGQIVLPVFYKVDPSHVRCQKGTYEDAFAKHEIKYSLTTMQTWRSALTESANLSGFHSSTFRDEAELIKEIVKYHDYSVVAGLERLKNKSLISVSQENGVSMHNIIQETAWQIAREESFEDPRSHIRLLDPEDIYLVLKYNKGGEAIRSIAINLSRIKQLELNPQPTEKALAKRTGWGLLECIHQFSLENLEKLDLRGCLSLRSLRSSVHLDSLRYLSLYGCMALKDFSVTSKNMVKLNLELTRIKQLPSSFRLQTKLQKLRHTVTLTTCQQVSSISQGCDI</sequence>
<dbReference type="InterPro" id="IPR044974">
    <property type="entry name" value="Disease_R_plants"/>
</dbReference>
<keyword evidence="5" id="KW-1185">Reference proteome</keyword>
<dbReference type="InterPro" id="IPR058192">
    <property type="entry name" value="WHD_ROQ1-like"/>
</dbReference>
<organism evidence="4 5">
    <name type="scientific">Sphenostylis stenocarpa</name>
    <dbReference type="NCBI Taxonomy" id="92480"/>
    <lineage>
        <taxon>Eukaryota</taxon>
        <taxon>Viridiplantae</taxon>
        <taxon>Streptophyta</taxon>
        <taxon>Embryophyta</taxon>
        <taxon>Tracheophyta</taxon>
        <taxon>Spermatophyta</taxon>
        <taxon>Magnoliopsida</taxon>
        <taxon>eudicotyledons</taxon>
        <taxon>Gunneridae</taxon>
        <taxon>Pentapetalae</taxon>
        <taxon>rosids</taxon>
        <taxon>fabids</taxon>
        <taxon>Fabales</taxon>
        <taxon>Fabaceae</taxon>
        <taxon>Papilionoideae</taxon>
        <taxon>50 kb inversion clade</taxon>
        <taxon>NPAAA clade</taxon>
        <taxon>indigoferoid/millettioid clade</taxon>
        <taxon>Phaseoleae</taxon>
        <taxon>Sphenostylis</taxon>
    </lineage>
</organism>
<dbReference type="Proteomes" id="UP001189624">
    <property type="component" value="Chromosome 4"/>
</dbReference>
<gene>
    <name evidence="4" type="ORF">AYBTSS11_LOCUS14451</name>
</gene>
<dbReference type="InterPro" id="IPR032675">
    <property type="entry name" value="LRR_dom_sf"/>
</dbReference>
<proteinExistence type="predicted"/>
<dbReference type="EMBL" id="OY731401">
    <property type="protein sequence ID" value="CAJ1950817.1"/>
    <property type="molecule type" value="Genomic_DNA"/>
</dbReference>
<keyword evidence="1" id="KW-0677">Repeat</keyword>
<dbReference type="GO" id="GO:0007165">
    <property type="term" value="P:signal transduction"/>
    <property type="evidence" value="ECO:0007669"/>
    <property type="project" value="InterPro"/>
</dbReference>
<dbReference type="GO" id="GO:0006952">
    <property type="term" value="P:defense response"/>
    <property type="evidence" value="ECO:0007669"/>
    <property type="project" value="InterPro"/>
</dbReference>
<name>A0AA86SBH4_9FABA</name>
<dbReference type="InterPro" id="IPR000157">
    <property type="entry name" value="TIR_dom"/>
</dbReference>
<reference evidence="4" key="1">
    <citation type="submission" date="2023-10" db="EMBL/GenBank/DDBJ databases">
        <authorList>
            <person name="Domelevo Entfellner J.-B."/>
        </authorList>
    </citation>
    <scope>NUCLEOTIDE SEQUENCE</scope>
</reference>
<feature type="domain" description="Disease resistance protein Roq1-like winged-helix" evidence="3">
    <location>
        <begin position="188"/>
        <end position="228"/>
    </location>
</feature>
<protein>
    <submittedName>
        <fullName evidence="4">Uncharacterized protein</fullName>
    </submittedName>
</protein>
<dbReference type="Gramene" id="rna-AYBTSS11_LOCUS14451">
    <property type="protein sequence ID" value="CAJ1950817.1"/>
    <property type="gene ID" value="gene-AYBTSS11_LOCUS14451"/>
</dbReference>
<accession>A0AA86SBH4</accession>
<evidence type="ECO:0000313" key="5">
    <source>
        <dbReference type="Proteomes" id="UP001189624"/>
    </source>
</evidence>
<feature type="domain" description="TIR" evidence="2">
    <location>
        <begin position="109"/>
        <end position="184"/>
    </location>
</feature>
<evidence type="ECO:0000259" key="2">
    <source>
        <dbReference type="Pfam" id="PF01582"/>
    </source>
</evidence>
<dbReference type="PANTHER" id="PTHR11017">
    <property type="entry name" value="LEUCINE-RICH REPEAT-CONTAINING PROTEIN"/>
    <property type="match status" value="1"/>
</dbReference>
<dbReference type="SUPFAM" id="SSF52200">
    <property type="entry name" value="Toll/Interleukin receptor TIR domain"/>
    <property type="match status" value="1"/>
</dbReference>
<dbReference type="Gene3D" id="3.80.10.10">
    <property type="entry name" value="Ribonuclease Inhibitor"/>
    <property type="match status" value="1"/>
</dbReference>
<evidence type="ECO:0000259" key="3">
    <source>
        <dbReference type="Pfam" id="PF23282"/>
    </source>
</evidence>
<dbReference type="InterPro" id="IPR035897">
    <property type="entry name" value="Toll_tir_struct_dom_sf"/>
</dbReference>